<sequence>MFQRDTCCTLVPYFTVQEGRLNDFQALGPRFVEKTRTELGCLHYAFSYSGNTAHCREGYVDAAAVLAHLDNVGELLGEALKIASIQRLEVHGPAAELDKLRGPMAALNPQFFVLDEGIRRA</sequence>
<accession>A0A940YL32</accession>
<evidence type="ECO:0000313" key="1">
    <source>
        <dbReference type="EMBL" id="MBQ0958261.1"/>
    </source>
</evidence>
<reference evidence="1" key="1">
    <citation type="submission" date="2021-04" db="EMBL/GenBank/DDBJ databases">
        <title>The genome sequence of Ideonella sp. 4Y11.</title>
        <authorList>
            <person name="Liu Y."/>
        </authorList>
    </citation>
    <scope>NUCLEOTIDE SEQUENCE</scope>
    <source>
        <strain evidence="1">4Y11</strain>
    </source>
</reference>
<protein>
    <recommendedName>
        <fullName evidence="3">ABM domain-containing protein</fullName>
    </recommendedName>
</protein>
<organism evidence="1 2">
    <name type="scientific">Ideonella aquatica</name>
    <dbReference type="NCBI Taxonomy" id="2824119"/>
    <lineage>
        <taxon>Bacteria</taxon>
        <taxon>Pseudomonadati</taxon>
        <taxon>Pseudomonadota</taxon>
        <taxon>Betaproteobacteria</taxon>
        <taxon>Burkholderiales</taxon>
        <taxon>Sphaerotilaceae</taxon>
        <taxon>Ideonella</taxon>
    </lineage>
</organism>
<proteinExistence type="predicted"/>
<dbReference type="SUPFAM" id="SSF54909">
    <property type="entry name" value="Dimeric alpha+beta barrel"/>
    <property type="match status" value="1"/>
</dbReference>
<evidence type="ECO:0008006" key="3">
    <source>
        <dbReference type="Google" id="ProtNLM"/>
    </source>
</evidence>
<dbReference type="AlphaFoldDB" id="A0A940YL32"/>
<dbReference type="Gene3D" id="3.30.70.100">
    <property type="match status" value="1"/>
</dbReference>
<keyword evidence="2" id="KW-1185">Reference proteome</keyword>
<dbReference type="EMBL" id="JAGQDE010000003">
    <property type="protein sequence ID" value="MBQ0958261.1"/>
    <property type="molecule type" value="Genomic_DNA"/>
</dbReference>
<gene>
    <name evidence="1" type="ORF">KAK06_04770</name>
</gene>
<evidence type="ECO:0000313" key="2">
    <source>
        <dbReference type="Proteomes" id="UP000678374"/>
    </source>
</evidence>
<dbReference type="Proteomes" id="UP000678374">
    <property type="component" value="Unassembled WGS sequence"/>
</dbReference>
<name>A0A940YL32_9BURK</name>
<comment type="caution">
    <text evidence="1">The sequence shown here is derived from an EMBL/GenBank/DDBJ whole genome shotgun (WGS) entry which is preliminary data.</text>
</comment>
<dbReference type="RefSeq" id="WP_210800777.1">
    <property type="nucleotide sequence ID" value="NZ_JAGQDE010000003.1"/>
</dbReference>
<dbReference type="InterPro" id="IPR011008">
    <property type="entry name" value="Dimeric_a/b-barrel"/>
</dbReference>